<evidence type="ECO:0000313" key="13">
    <source>
        <dbReference type="EMBL" id="MFD1799967.1"/>
    </source>
</evidence>
<dbReference type="InterPro" id="IPR047127">
    <property type="entry name" value="MutT-like"/>
</dbReference>
<proteinExistence type="inferred from homology"/>
<keyword evidence="5" id="KW-0479">Metal-binding</keyword>
<dbReference type="EMBL" id="JBHUFF010000014">
    <property type="protein sequence ID" value="MFD1799967.1"/>
    <property type="molecule type" value="Genomic_DNA"/>
</dbReference>
<evidence type="ECO:0000256" key="3">
    <source>
        <dbReference type="ARBA" id="ARBA00022457"/>
    </source>
</evidence>
<dbReference type="PANTHER" id="PTHR47707:SF1">
    <property type="entry name" value="NUDIX HYDROLASE FAMILY PROTEIN"/>
    <property type="match status" value="1"/>
</dbReference>
<keyword evidence="4" id="KW-0235">DNA replication</keyword>
<comment type="catalytic activity">
    <reaction evidence="10">
        <text>8-oxo-dGTP + H2O = 8-oxo-dGMP + diphosphate + H(+)</text>
        <dbReference type="Rhea" id="RHEA:31575"/>
        <dbReference type="ChEBI" id="CHEBI:15377"/>
        <dbReference type="ChEBI" id="CHEBI:15378"/>
        <dbReference type="ChEBI" id="CHEBI:33019"/>
        <dbReference type="ChEBI" id="CHEBI:63224"/>
        <dbReference type="ChEBI" id="CHEBI:77896"/>
        <dbReference type="EC" id="3.6.1.55"/>
    </reaction>
</comment>
<evidence type="ECO:0000256" key="6">
    <source>
        <dbReference type="ARBA" id="ARBA00022763"/>
    </source>
</evidence>
<accession>A0ABW4NNI0</accession>
<keyword evidence="7 13" id="KW-0378">Hydrolase</keyword>
<dbReference type="InterPro" id="IPR020476">
    <property type="entry name" value="Nudix_hydrolase"/>
</dbReference>
<keyword evidence="14" id="KW-1185">Reference proteome</keyword>
<sequence>MKKINVVGAVLVENGKILCAQRGEGKSLAYLWEFPGGKIEVGETPQEALIRELQEELMIEVEVQSEKFEETSYQYDFGVVNLTTFICLLKKGTPQLTEHIAVQWLKPAELNKVQWAPADIPAVKKLMEMNAIL</sequence>
<dbReference type="GO" id="GO:0016787">
    <property type="term" value="F:hydrolase activity"/>
    <property type="evidence" value="ECO:0007669"/>
    <property type="project" value="UniProtKB-KW"/>
</dbReference>
<comment type="cofactor">
    <cofactor evidence="1">
        <name>Mg(2+)</name>
        <dbReference type="ChEBI" id="CHEBI:18420"/>
    </cofactor>
</comment>
<keyword evidence="6" id="KW-0227">DNA damage</keyword>
<reference evidence="14" key="1">
    <citation type="journal article" date="2019" name="Int. J. Syst. Evol. Microbiol.">
        <title>The Global Catalogue of Microorganisms (GCM) 10K type strain sequencing project: providing services to taxonomists for standard genome sequencing and annotation.</title>
        <authorList>
            <consortium name="The Broad Institute Genomics Platform"/>
            <consortium name="The Broad Institute Genome Sequencing Center for Infectious Disease"/>
            <person name="Wu L."/>
            <person name="Ma J."/>
        </authorList>
    </citation>
    <scope>NUCLEOTIDE SEQUENCE [LARGE SCALE GENOMIC DNA]</scope>
    <source>
        <strain evidence="14">KCTC 42143</strain>
    </source>
</reference>
<evidence type="ECO:0000256" key="11">
    <source>
        <dbReference type="ARBA" id="ARBA00038905"/>
    </source>
</evidence>
<dbReference type="Proteomes" id="UP001597285">
    <property type="component" value="Unassembled WGS sequence"/>
</dbReference>
<evidence type="ECO:0000256" key="4">
    <source>
        <dbReference type="ARBA" id="ARBA00022705"/>
    </source>
</evidence>
<comment type="caution">
    <text evidence="13">The sequence shown here is derived from an EMBL/GenBank/DDBJ whole genome shotgun (WGS) entry which is preliminary data.</text>
</comment>
<dbReference type="InterPro" id="IPR000086">
    <property type="entry name" value="NUDIX_hydrolase_dom"/>
</dbReference>
<evidence type="ECO:0000256" key="2">
    <source>
        <dbReference type="ARBA" id="ARBA00005582"/>
    </source>
</evidence>
<dbReference type="PRINTS" id="PR00502">
    <property type="entry name" value="NUDIXFAMILY"/>
</dbReference>
<evidence type="ECO:0000256" key="7">
    <source>
        <dbReference type="ARBA" id="ARBA00022801"/>
    </source>
</evidence>
<dbReference type="Pfam" id="PF00293">
    <property type="entry name" value="NUDIX"/>
    <property type="match status" value="1"/>
</dbReference>
<keyword evidence="9" id="KW-0234">DNA repair</keyword>
<evidence type="ECO:0000256" key="1">
    <source>
        <dbReference type="ARBA" id="ARBA00001946"/>
    </source>
</evidence>
<dbReference type="EC" id="3.6.1.55" evidence="11"/>
<dbReference type="InterPro" id="IPR015797">
    <property type="entry name" value="NUDIX_hydrolase-like_dom_sf"/>
</dbReference>
<keyword evidence="3" id="KW-0515">Mutator protein</keyword>
<keyword evidence="8" id="KW-0460">Magnesium</keyword>
<evidence type="ECO:0000256" key="5">
    <source>
        <dbReference type="ARBA" id="ARBA00022723"/>
    </source>
</evidence>
<dbReference type="SUPFAM" id="SSF55811">
    <property type="entry name" value="Nudix"/>
    <property type="match status" value="1"/>
</dbReference>
<dbReference type="CDD" id="cd03425">
    <property type="entry name" value="NUDIX_MutT_NudA_like"/>
    <property type="match status" value="1"/>
</dbReference>
<dbReference type="Gene3D" id="3.90.79.10">
    <property type="entry name" value="Nucleoside Triphosphate Pyrophosphohydrolase"/>
    <property type="match status" value="1"/>
</dbReference>
<protein>
    <recommendedName>
        <fullName evidence="11">8-oxo-dGTP diphosphatase</fullName>
        <ecNumber evidence="11">3.6.1.55</ecNumber>
    </recommendedName>
</protein>
<organism evidence="13 14">
    <name type="scientific">Carnobacterium antarcticum</name>
    <dbReference type="NCBI Taxonomy" id="2126436"/>
    <lineage>
        <taxon>Bacteria</taxon>
        <taxon>Bacillati</taxon>
        <taxon>Bacillota</taxon>
        <taxon>Bacilli</taxon>
        <taxon>Lactobacillales</taxon>
        <taxon>Carnobacteriaceae</taxon>
        <taxon>Carnobacterium</taxon>
    </lineage>
</organism>
<evidence type="ECO:0000259" key="12">
    <source>
        <dbReference type="PROSITE" id="PS51462"/>
    </source>
</evidence>
<dbReference type="RefSeq" id="WP_058919986.1">
    <property type="nucleotide sequence ID" value="NZ_JBHSQC010000015.1"/>
</dbReference>
<comment type="similarity">
    <text evidence="2">Belongs to the Nudix hydrolase family.</text>
</comment>
<dbReference type="PANTHER" id="PTHR47707">
    <property type="entry name" value="8-OXO-DGTP DIPHOSPHATASE"/>
    <property type="match status" value="1"/>
</dbReference>
<gene>
    <name evidence="13" type="ORF">ACFSBK_08910</name>
</gene>
<evidence type="ECO:0000256" key="8">
    <source>
        <dbReference type="ARBA" id="ARBA00022842"/>
    </source>
</evidence>
<evidence type="ECO:0000256" key="10">
    <source>
        <dbReference type="ARBA" id="ARBA00035861"/>
    </source>
</evidence>
<evidence type="ECO:0000313" key="14">
    <source>
        <dbReference type="Proteomes" id="UP001597285"/>
    </source>
</evidence>
<dbReference type="PROSITE" id="PS51462">
    <property type="entry name" value="NUDIX"/>
    <property type="match status" value="1"/>
</dbReference>
<evidence type="ECO:0000256" key="9">
    <source>
        <dbReference type="ARBA" id="ARBA00023204"/>
    </source>
</evidence>
<name>A0ABW4NNI0_9LACT</name>
<feature type="domain" description="Nudix hydrolase" evidence="12">
    <location>
        <begin position="1"/>
        <end position="128"/>
    </location>
</feature>